<dbReference type="GO" id="GO:0046677">
    <property type="term" value="P:response to antibiotic"/>
    <property type="evidence" value="ECO:0007669"/>
    <property type="project" value="TreeGrafter"/>
</dbReference>
<reference evidence="2 3" key="1">
    <citation type="submission" date="2018-05" db="EMBL/GenBank/DDBJ databases">
        <title>Freshwater and sediment microbial communities from various areas in North America, analyzing microbe dynamics in response to fracking.</title>
        <authorList>
            <person name="Lamendella R."/>
        </authorList>
    </citation>
    <scope>NUCLEOTIDE SEQUENCE [LARGE SCALE GENOMIC DNA]</scope>
    <source>
        <strain evidence="2 3">125B1</strain>
    </source>
</reference>
<gene>
    <name evidence="2" type="ORF">DET45_10715</name>
</gene>
<evidence type="ECO:0000313" key="2">
    <source>
        <dbReference type="EMBL" id="PWW12986.1"/>
    </source>
</evidence>
<keyword evidence="1" id="KW-0812">Transmembrane</keyword>
<feature type="transmembrane region" description="Helical" evidence="1">
    <location>
        <begin position="142"/>
        <end position="163"/>
    </location>
</feature>
<accession>A0A317QAN1</accession>
<feature type="transmembrane region" description="Helical" evidence="1">
    <location>
        <begin position="244"/>
        <end position="259"/>
    </location>
</feature>
<dbReference type="Proteomes" id="UP000246964">
    <property type="component" value="Unassembled WGS sequence"/>
</dbReference>
<name>A0A317QAN1_9GAMM</name>
<dbReference type="InterPro" id="IPR052966">
    <property type="entry name" value="Beta-lactamase_Reg"/>
</dbReference>
<dbReference type="GO" id="GO:0005886">
    <property type="term" value="C:plasma membrane"/>
    <property type="evidence" value="ECO:0007669"/>
    <property type="project" value="TreeGrafter"/>
</dbReference>
<sequence length="260" mass="29672">MSLLAILLAYSLERTLEVTRNLHWRRLVLRWQHAQFNNTQLQQWRQNNLGQVFWALIPALLVGFLLAIFNSLLLSFLISSLGLLVAIQAPQARAAYKAYVIAQEEEDAAEQAYQLRRLRQASGHQQAAPVEHLLLWIHLRHYFAVMLYFVLFGVMGALLYATLRDMRHERSEGWQTLQQIIDWLPTRAMGLGMLLVGNFRQAAAVWLSSIGNKPQNNFLALTKIAEAAEQLTAQTTVALVKRNFLLYIVLIALLTIAGWL</sequence>
<evidence type="ECO:0000313" key="3">
    <source>
        <dbReference type="Proteomes" id="UP000246964"/>
    </source>
</evidence>
<evidence type="ECO:0000256" key="1">
    <source>
        <dbReference type="SAM" id="Phobius"/>
    </source>
</evidence>
<dbReference type="PANTHER" id="PTHR38684:SF1">
    <property type="entry name" value="PROTEIN AMPE"/>
    <property type="match status" value="1"/>
</dbReference>
<feature type="transmembrane region" description="Helical" evidence="1">
    <location>
        <begin position="52"/>
        <end position="78"/>
    </location>
</feature>
<dbReference type="InterPro" id="IPR031347">
    <property type="entry name" value="AmpE"/>
</dbReference>
<keyword evidence="1" id="KW-0472">Membrane</keyword>
<dbReference type="EMBL" id="QGTT01000007">
    <property type="protein sequence ID" value="PWW12986.1"/>
    <property type="molecule type" value="Genomic_DNA"/>
</dbReference>
<keyword evidence="1" id="KW-1133">Transmembrane helix</keyword>
<comment type="caution">
    <text evidence="2">The sequence shown here is derived from an EMBL/GenBank/DDBJ whole genome shotgun (WGS) entry which is preliminary data.</text>
</comment>
<dbReference type="RefSeq" id="WP_110075935.1">
    <property type="nucleotide sequence ID" value="NZ_QGTT01000007.1"/>
</dbReference>
<protein>
    <submittedName>
        <fullName evidence="2">AmpE protein</fullName>
    </submittedName>
</protein>
<organism evidence="2 3">
    <name type="scientific">Pseudidiomarina maritima</name>
    <dbReference type="NCBI Taxonomy" id="519453"/>
    <lineage>
        <taxon>Bacteria</taxon>
        <taxon>Pseudomonadati</taxon>
        <taxon>Pseudomonadota</taxon>
        <taxon>Gammaproteobacteria</taxon>
        <taxon>Alteromonadales</taxon>
        <taxon>Idiomarinaceae</taxon>
        <taxon>Pseudidiomarina</taxon>
    </lineage>
</organism>
<keyword evidence="3" id="KW-1185">Reference proteome</keyword>
<dbReference type="AlphaFoldDB" id="A0A317QAN1"/>
<dbReference type="PANTHER" id="PTHR38684">
    <property type="entry name" value="PROTEIN AMPE"/>
    <property type="match status" value="1"/>
</dbReference>
<dbReference type="OrthoDB" id="9811967at2"/>
<dbReference type="Pfam" id="PF17113">
    <property type="entry name" value="AmpE"/>
    <property type="match status" value="1"/>
</dbReference>
<proteinExistence type="predicted"/>